<reference evidence="2" key="1">
    <citation type="submission" date="2015-04" db="EMBL/GenBank/DDBJ databases">
        <authorList>
            <person name="Syromyatnikov M.Y."/>
            <person name="Popov V.N."/>
        </authorList>
    </citation>
    <scope>NUCLEOTIDE SEQUENCE</scope>
    <source>
        <strain evidence="2">MO-1</strain>
    </source>
</reference>
<evidence type="ECO:0000259" key="1">
    <source>
        <dbReference type="Pfam" id="PF08349"/>
    </source>
</evidence>
<dbReference type="InterPro" id="IPR017087">
    <property type="entry name" value="UCP037004"/>
</dbReference>
<dbReference type="PANTHER" id="PTHR30087">
    <property type="entry name" value="INNER MEMBRANE PROTEIN"/>
    <property type="match status" value="1"/>
</dbReference>
<organism evidence="2">
    <name type="scientific">Magnetococcus massalia (strain MO-1)</name>
    <dbReference type="NCBI Taxonomy" id="451514"/>
    <lineage>
        <taxon>Bacteria</taxon>
        <taxon>Pseudomonadati</taxon>
        <taxon>Pseudomonadota</taxon>
        <taxon>Magnetococcia</taxon>
        <taxon>Magnetococcales</taxon>
        <taxon>Magnetococcaceae</taxon>
        <taxon>Magnetococcus</taxon>
    </lineage>
</organism>
<dbReference type="InterPro" id="IPR013560">
    <property type="entry name" value="DUF1722"/>
</dbReference>
<evidence type="ECO:0000313" key="2">
    <source>
        <dbReference type="EMBL" id="CRH04933.1"/>
    </source>
</evidence>
<dbReference type="Pfam" id="PF04463">
    <property type="entry name" value="2-thiour_desulf"/>
    <property type="match status" value="1"/>
</dbReference>
<dbReference type="PANTHER" id="PTHR30087:SF0">
    <property type="entry name" value="INNER MEMBRANE PROTEIN"/>
    <property type="match status" value="1"/>
</dbReference>
<gene>
    <name evidence="2" type="ORF">MAGMO_0730</name>
</gene>
<dbReference type="PIRSF" id="PIRSF037004">
    <property type="entry name" value="UCP037004"/>
    <property type="match status" value="1"/>
</dbReference>
<protein>
    <recommendedName>
        <fullName evidence="1">DUF1722 domain-containing protein</fullName>
    </recommendedName>
</protein>
<name>A0A1S7LEV3_MAGMO</name>
<sequence>MAELDLPIRIGISHCLLGEEVRFDGGHKQDRYLTDTLGAFFEYLPLCPEVEAGLGIPREAMHLEGEADAPRLISIRTQRDLTEPLRQWSQQAVARLRGERLSGFIFKSRSPSCGMERVKLYHEHGSNGPQGTKRQQTRGLFAAAFMHHFPLIPVEEEGRLHDAAIRENFIERVFVYHRWLVLMAQGVGAAELVDFHTRHKFLIMAHDRQAMKQLGQLVAEDSALEERLVRYVQGLMQALAKQATVKRQVDVLMHLMGFFKKKLTTDEKAELLEQFEHYRQQRVPLIVPITLINHYVRKFQVDYLADQWYLKPHPMELKLRNHA</sequence>
<feature type="domain" description="DUF1722" evidence="1">
    <location>
        <begin position="200"/>
        <end position="314"/>
    </location>
</feature>
<proteinExistence type="predicted"/>
<accession>A0A1S7LEV3</accession>
<dbReference type="AlphaFoldDB" id="A0A1S7LEV3"/>
<dbReference type="Pfam" id="PF08349">
    <property type="entry name" value="DUF1722"/>
    <property type="match status" value="1"/>
</dbReference>
<dbReference type="InterPro" id="IPR007553">
    <property type="entry name" value="2-thiour_desulf"/>
</dbReference>
<dbReference type="EMBL" id="LO017727">
    <property type="protein sequence ID" value="CRH04933.1"/>
    <property type="molecule type" value="Genomic_DNA"/>
</dbReference>